<protein>
    <submittedName>
        <fullName evidence="1">Uncharacterized protein</fullName>
    </submittedName>
</protein>
<reference evidence="1" key="1">
    <citation type="submission" date="2019-03" db="EMBL/GenBank/DDBJ databases">
        <title>Lake Tanganyika Metagenome-Assembled Genomes (MAGs).</title>
        <authorList>
            <person name="Tran P."/>
        </authorList>
    </citation>
    <scope>NUCLEOTIDE SEQUENCE</scope>
    <source>
        <strain evidence="1">K_DeepCast_150m_m2_040</strain>
    </source>
</reference>
<organism evidence="1 2">
    <name type="scientific">candidate division WOR-3 bacterium</name>
    <dbReference type="NCBI Taxonomy" id="2052148"/>
    <lineage>
        <taxon>Bacteria</taxon>
        <taxon>Bacteria division WOR-3</taxon>
    </lineage>
</organism>
<evidence type="ECO:0000313" key="1">
    <source>
        <dbReference type="EMBL" id="MBM3332799.1"/>
    </source>
</evidence>
<evidence type="ECO:0000313" key="2">
    <source>
        <dbReference type="Proteomes" id="UP000779900"/>
    </source>
</evidence>
<sequence>MSNSDKKRWSTPQLRVFARTRAEEMVLAACKGVSIKGSPYDTYNGCFKDSGLAAPCAVPCSNIASS</sequence>
<accession>A0A937XK46</accession>
<dbReference type="Proteomes" id="UP000779900">
    <property type="component" value="Unassembled WGS sequence"/>
</dbReference>
<dbReference type="EMBL" id="VGIR01000139">
    <property type="protein sequence ID" value="MBM3332799.1"/>
    <property type="molecule type" value="Genomic_DNA"/>
</dbReference>
<proteinExistence type="predicted"/>
<name>A0A937XK46_UNCW3</name>
<comment type="caution">
    <text evidence="1">The sequence shown here is derived from an EMBL/GenBank/DDBJ whole genome shotgun (WGS) entry which is preliminary data.</text>
</comment>
<gene>
    <name evidence="1" type="ORF">FJY68_13295</name>
</gene>
<dbReference type="AlphaFoldDB" id="A0A937XK46"/>